<dbReference type="EMBL" id="JACDXJ010000001">
    <property type="protein sequence ID" value="MBA1157739.1"/>
    <property type="molecule type" value="Genomic_DNA"/>
</dbReference>
<evidence type="ECO:0000313" key="1">
    <source>
        <dbReference type="EMBL" id="MBA1157739.1"/>
    </source>
</evidence>
<keyword evidence="2" id="KW-1185">Reference proteome</keyword>
<dbReference type="RefSeq" id="WP_181053192.1">
    <property type="nucleotide sequence ID" value="NZ_JACDXJ010000001.1"/>
</dbReference>
<evidence type="ECO:0000313" key="2">
    <source>
        <dbReference type="Proteomes" id="UP000572984"/>
    </source>
</evidence>
<dbReference type="AlphaFoldDB" id="A0A838BRQ9"/>
<dbReference type="Proteomes" id="UP000572984">
    <property type="component" value="Unassembled WGS sequence"/>
</dbReference>
<protein>
    <submittedName>
        <fullName evidence="1">Uncharacterized protein</fullName>
    </submittedName>
</protein>
<sequence>MAGQASREVAPPQDVEQFSRRIQAIAERWKGLNGGIYTIRAMALDMAHTLMDEHALSMSERDQEIQRLQDSVDRIAGSWKVIDQLRVINKNQAELLEGARAENERFYTSLRSIAQNTCCQGCQEAARVAQSALCDTGDNPQVSRNRRVGGGYE</sequence>
<accession>A0A838BRQ9</accession>
<proteinExistence type="predicted"/>
<organism evidence="1 2">
    <name type="scientific">Microvirga mediterraneensis</name>
    <dbReference type="NCBI Taxonomy" id="2754695"/>
    <lineage>
        <taxon>Bacteria</taxon>
        <taxon>Pseudomonadati</taxon>
        <taxon>Pseudomonadota</taxon>
        <taxon>Alphaproteobacteria</taxon>
        <taxon>Hyphomicrobiales</taxon>
        <taxon>Methylobacteriaceae</taxon>
        <taxon>Microvirga</taxon>
    </lineage>
</organism>
<name>A0A838BRQ9_9HYPH</name>
<gene>
    <name evidence="1" type="ORF">H0S73_16635</name>
</gene>
<comment type="caution">
    <text evidence="1">The sequence shown here is derived from an EMBL/GenBank/DDBJ whole genome shotgun (WGS) entry which is preliminary data.</text>
</comment>
<reference evidence="1 2" key="1">
    <citation type="submission" date="2020-07" db="EMBL/GenBank/DDBJ databases">
        <title>Draft genome and description of Microvirga mediterraneensis Marseille-Q2068 sp. nov.</title>
        <authorList>
            <person name="Boxberger M."/>
        </authorList>
    </citation>
    <scope>NUCLEOTIDE SEQUENCE [LARGE SCALE GENOMIC DNA]</scope>
    <source>
        <strain evidence="1 2">Marseille-Q2068</strain>
    </source>
</reference>